<dbReference type="EMBL" id="CP023408">
    <property type="protein sequence ID" value="AYL40453.1"/>
    <property type="molecule type" value="Genomic_DNA"/>
</dbReference>
<evidence type="ECO:0000313" key="2">
    <source>
        <dbReference type="EMBL" id="AYL40453.1"/>
    </source>
</evidence>
<proteinExistence type="predicted"/>
<name>A0A494V039_9ACTN</name>
<protein>
    <submittedName>
        <fullName evidence="2">Uncharacterized protein</fullName>
    </submittedName>
</protein>
<sequence length="162" mass="17006">MTVPHVSTALRPGDYLQIASERMAVVGVPDGEGFARIERVEIITDTGFLAPDSTRVRTRAAQQIAVVFCHGMPGPVMLREGEQWTLGEVDSGRARWDSAHPWWPPTPLASPSTTGAGWATRSAPRSADAHDGGRNVAGGQGLVDGLGVGPVRQQAGGIYPGG</sequence>
<feature type="compositionally biased region" description="Gly residues" evidence="1">
    <location>
        <begin position="135"/>
        <end position="148"/>
    </location>
</feature>
<dbReference type="AlphaFoldDB" id="A0A494V039"/>
<keyword evidence="2" id="KW-0614">Plasmid</keyword>
<reference evidence="2 3" key="1">
    <citation type="submission" date="2017-09" db="EMBL/GenBank/DDBJ databases">
        <authorList>
            <person name="Zhang H."/>
            <person name="Hu S."/>
            <person name="Xu J."/>
            <person name="He Z."/>
        </authorList>
    </citation>
    <scope>NUCLEOTIDE SEQUENCE [LARGE SCALE GENOMIC DNA]</scope>
    <source>
        <strain evidence="2 3">TXX3120</strain>
        <plasmid evidence="2 3">p1</plasmid>
    </source>
</reference>
<keyword evidence="3" id="KW-1185">Reference proteome</keyword>
<evidence type="ECO:0000313" key="3">
    <source>
        <dbReference type="Proteomes" id="UP000282170"/>
    </source>
</evidence>
<evidence type="ECO:0000256" key="1">
    <source>
        <dbReference type="SAM" id="MobiDB-lite"/>
    </source>
</evidence>
<gene>
    <name evidence="2" type="ORF">CNQ36_34265</name>
</gene>
<feature type="region of interest" description="Disordered" evidence="1">
    <location>
        <begin position="109"/>
        <end position="162"/>
    </location>
</feature>
<dbReference type="KEGG" id="sfug:CNQ36_34265"/>
<geneLocation type="plasmid" evidence="2 3">
    <name>p1</name>
</geneLocation>
<dbReference type="Proteomes" id="UP000282170">
    <property type="component" value="Plasmid p1"/>
</dbReference>
<organism evidence="2 3">
    <name type="scientific">Streptomyces fungicidicus</name>
    <dbReference type="NCBI Taxonomy" id="68203"/>
    <lineage>
        <taxon>Bacteria</taxon>
        <taxon>Bacillati</taxon>
        <taxon>Actinomycetota</taxon>
        <taxon>Actinomycetes</taxon>
        <taxon>Kitasatosporales</taxon>
        <taxon>Streptomycetaceae</taxon>
        <taxon>Streptomyces</taxon>
    </lineage>
</organism>
<accession>A0A494V039</accession>